<feature type="domain" description="CCHC-type" evidence="1">
    <location>
        <begin position="363"/>
        <end position="379"/>
    </location>
</feature>
<evidence type="ECO:0000313" key="2">
    <source>
        <dbReference type="EMBL" id="UYV70900.1"/>
    </source>
</evidence>
<dbReference type="Pfam" id="PF17921">
    <property type="entry name" value="Integrase_H2C2"/>
    <property type="match status" value="1"/>
</dbReference>
<dbReference type="PANTHER" id="PTHR47331">
    <property type="entry name" value="PHD-TYPE DOMAIN-CONTAINING PROTEIN"/>
    <property type="match status" value="1"/>
</dbReference>
<dbReference type="InterPro" id="IPR036397">
    <property type="entry name" value="RNaseH_sf"/>
</dbReference>
<gene>
    <name evidence="2" type="ORF">LAZ67_8001058</name>
</gene>
<dbReference type="InterPro" id="IPR040676">
    <property type="entry name" value="DUF5641"/>
</dbReference>
<feature type="domain" description="CCHC-type" evidence="1">
    <location>
        <begin position="416"/>
        <end position="431"/>
    </location>
</feature>
<keyword evidence="3" id="KW-1185">Reference proteome</keyword>
<organism evidence="2 3">
    <name type="scientific">Cordylochernes scorpioides</name>
    <dbReference type="NCBI Taxonomy" id="51811"/>
    <lineage>
        <taxon>Eukaryota</taxon>
        <taxon>Metazoa</taxon>
        <taxon>Ecdysozoa</taxon>
        <taxon>Arthropoda</taxon>
        <taxon>Chelicerata</taxon>
        <taxon>Arachnida</taxon>
        <taxon>Pseudoscorpiones</taxon>
        <taxon>Cheliferoidea</taxon>
        <taxon>Chernetidae</taxon>
        <taxon>Cordylochernes</taxon>
    </lineage>
</organism>
<dbReference type="InterPro" id="IPR001878">
    <property type="entry name" value="Znf_CCHC"/>
</dbReference>
<dbReference type="PANTHER" id="PTHR47331:SF4">
    <property type="entry name" value="PEPTIDASE S1 DOMAIN-CONTAINING PROTEIN"/>
    <property type="match status" value="1"/>
</dbReference>
<dbReference type="Gene3D" id="3.30.420.10">
    <property type="entry name" value="Ribonuclease H-like superfamily/Ribonuclease H"/>
    <property type="match status" value="1"/>
</dbReference>
<name>A0ABY6KPV4_9ARAC</name>
<evidence type="ECO:0000259" key="1">
    <source>
        <dbReference type="SMART" id="SM00343"/>
    </source>
</evidence>
<reference evidence="2 3" key="1">
    <citation type="submission" date="2022-01" db="EMBL/GenBank/DDBJ databases">
        <title>A chromosomal length assembly of Cordylochernes scorpioides.</title>
        <authorList>
            <person name="Zeh D."/>
            <person name="Zeh J."/>
        </authorList>
    </citation>
    <scope>NUCLEOTIDE SEQUENCE [LARGE SCALE GENOMIC DNA]</scope>
    <source>
        <strain evidence="2">IN4F17</strain>
        <tissue evidence="2">Whole Body</tissue>
    </source>
</reference>
<dbReference type="InterPro" id="IPR005312">
    <property type="entry name" value="DUF1759"/>
</dbReference>
<dbReference type="InterPro" id="IPR008042">
    <property type="entry name" value="Retrotrans_Pao"/>
</dbReference>
<dbReference type="Gene3D" id="1.10.340.70">
    <property type="match status" value="1"/>
</dbReference>
<proteinExistence type="predicted"/>
<dbReference type="Pfam" id="PF05380">
    <property type="entry name" value="Peptidase_A17"/>
    <property type="match status" value="1"/>
</dbReference>
<dbReference type="EMBL" id="CP092870">
    <property type="protein sequence ID" value="UYV70900.1"/>
    <property type="molecule type" value="Genomic_DNA"/>
</dbReference>
<dbReference type="Proteomes" id="UP001235939">
    <property type="component" value="Chromosome 08"/>
</dbReference>
<sequence>MQNIDILKRARAPKRAIFTRLSTEFWAEIEKPDFDTEKYRVKYNRICALSKEISEIDSRYHGLLLEDETITEVKIEEEFEGCENYVQGMFDIENKYLSRCETARDRVDGSLVESAANSVVNTESKRTIRLPKVELPKFKGNLEDWLSWWGQFSKINDDETLGDVDKFHYLLQAVVEGSRAHRLVCSYPITEDNYPKVVQALKDRFGDKNLLIEHYIRRLLKLVVSNARKENLPLDEIYDDLTAHLKNLESLGVNTEMAGVFLYPLVESSLPLDIIQVWQRNPAVGYGIKEEGAENGDKSDASGRLQALMDFLRDEVKGAERMAFAKENFEGNSSMRATGSQLKTARKTPPTVSNLFGSAFKRKCIFCQRDNHLSSRCFVASRLTPSERDQRIKEAKVCFKCLKGNHLKRECRADIKCRNCGKDHLDIFCNKIALKQGGNNSFKGEKSKVVNEGNATCTGVNMSARTCANDILLMTSVAKLKGAKETKEVKVLFDTGSSDYFGQLLTGKVVHLGEDLTAVETKLGWTLMGQSPVVCKEDKVQIALNMLVARNNLKDLWELDVLGIQDPIEVVSKKKRETELREHFIKNIKRDEDQRYSVALPWKCERNNIPSNLEIAQRRLEACTNKLRKEKRVIEYSTILQEWEREGLIERIEENRPQKKGHYLLHRPVFKAESRTTPLRPVFDASCRSYNGLSLNDYLEKGPNLLEKIPEILIRFREKGIGVLADIRKAFQMITVQLQDQDFLRFFWWDQTDPMKLTVFRHKRVVFGLNCSPFILGSVIDHHLNSVQGPAAEIAKAMARSFYMDNLVTSLSSQEEVQQFQNTAVNIMEMAKMDLREWEFNLPRAMHKRRGLILIGQDNTKRIIWPVGKIVKLYLGKDGVNRVARVKTSTGEWLRPVQRLFPLEISSEETPEKVSGDKKPLTIKTRSERDVRKPISLATKLKQTIARSSVTIDSLNTHNAIYSISCEQCDAKYFGETGRMVKTRMVEHDRSLKRERTPLRNTITRTTNEIKSGLSLEEVDIILIRAKFERLTILNNRLILIDDKIKEILLDDPRSTEAQINDEMEQCETYSLQVGIVSQKVKEYESKLTAPCDDKMSQSSTPDVERHIKLPKFELKRYTEKNYNKVIEDLKDMFGDKDMLTGLYVRKLLKLVIANIRQWELDKKGITLTKVDNNKTEIDILIGGDYYGQLLTGKIEQLAGGLTAFQTVLGWTLIGNTSSERLETSAQMVITLLKTQQRVASLWELETIGIRDPTEVISEKEKIFLMQEKFREKICRGHDGRYLVSLSWKEGIGTIPNNLEIAKRRLEAMTQRLIQKETGPNLIELLPEILIRFREKKIGAITDIRKAFQIIGIDEKERDYLRFLWWDEQDPSKIRTLRHTRVVFGLTCSPFILAAVLKFHLESIVDYHKPVADVLRRSFYVENLMFSVDEPDELERIREVANDIMDEAKMTLRDWEYGERDTLRCHIPQDTTKYGEVTKITLLSNLQKVLDPLGFYAPIFLIPKLLMQRAWLLKLGWDQPLPTDIQQEFKKWSEELDHVKKLEFSRYAKVTPSENLELLVFGDSSKRAYATVAFLRSPNNFHCQSSRQRPIKTIFWSDSSTALSWISTKHEWSIFVSNRVNEIRSSTNLGDWRFVPGTLNPADLPSRGCYEPQFILSKWWEGPQWLRESEDQWPKQKPIPNEEQVLEEKKGTVVQNTIVQNRKFWYLGKFSSYKANLRVLAWVLQFIKILKREEIQGKTLSTHKVVQAEKVLIQLIQRNSLGKDTRQISHLKTKVQSDGLMYIETKLLYDQSPEEFRIPVLLPCDHPITEQLIRETHLNNCHAGVHFLLSKLRENFWILKARKTIKRVVRGCIICKRHAEKANTIPCAPLPKDRLFMGRPFEVTGVDLMGPLYLENGQKIWITLFTCAVYRAVHLELVEGLDATNFIMALERFIHRRGRPERFHKEYLAMLVQKGNETEGRKFLPDEVVLIGQDDQKIIFWPLGRILELYPGKDGRERVATVRTATGEFVRPLKRLFSLELGSDISREVRLPKTEGIKTQEIPTGVEQSIFTRSGREVKKPTRLGVYTNNLS</sequence>
<dbReference type="Pfam" id="PF03564">
    <property type="entry name" value="DUF1759"/>
    <property type="match status" value="1"/>
</dbReference>
<dbReference type="InterPro" id="IPR041588">
    <property type="entry name" value="Integrase_H2C2"/>
</dbReference>
<accession>A0ABY6KPV4</accession>
<protein>
    <recommendedName>
        <fullName evidence="1">CCHC-type domain-containing protein</fullName>
    </recommendedName>
</protein>
<feature type="domain" description="CCHC-type" evidence="1">
    <location>
        <begin position="397"/>
        <end position="413"/>
    </location>
</feature>
<dbReference type="SMART" id="SM00343">
    <property type="entry name" value="ZnF_C2HC"/>
    <property type="match status" value="3"/>
</dbReference>
<dbReference type="SUPFAM" id="SSF56672">
    <property type="entry name" value="DNA/RNA polymerases"/>
    <property type="match status" value="2"/>
</dbReference>
<dbReference type="InterPro" id="IPR043502">
    <property type="entry name" value="DNA/RNA_pol_sf"/>
</dbReference>
<dbReference type="Pfam" id="PF18701">
    <property type="entry name" value="DUF5641"/>
    <property type="match status" value="2"/>
</dbReference>
<evidence type="ECO:0000313" key="3">
    <source>
        <dbReference type="Proteomes" id="UP001235939"/>
    </source>
</evidence>